<evidence type="ECO:0000313" key="8">
    <source>
        <dbReference type="Proteomes" id="UP000695022"/>
    </source>
</evidence>
<evidence type="ECO:0000256" key="4">
    <source>
        <dbReference type="PROSITE-ProRule" id="PRU00723"/>
    </source>
</evidence>
<evidence type="ECO:0000313" key="9">
    <source>
        <dbReference type="RefSeq" id="XP_014667449.1"/>
    </source>
</evidence>
<dbReference type="PROSITE" id="PS50089">
    <property type="entry name" value="ZF_RING_2"/>
    <property type="match status" value="1"/>
</dbReference>
<dbReference type="Pfam" id="PF00642">
    <property type="entry name" value="zf-CCCH"/>
    <property type="match status" value="1"/>
</dbReference>
<dbReference type="InterPro" id="IPR013083">
    <property type="entry name" value="Znf_RING/FYVE/PHD"/>
</dbReference>
<evidence type="ECO:0000256" key="1">
    <source>
        <dbReference type="ARBA" id="ARBA00022723"/>
    </source>
</evidence>
<accession>A0ABM1E5H8</accession>
<dbReference type="SUPFAM" id="SSF57850">
    <property type="entry name" value="RING/U-box"/>
    <property type="match status" value="1"/>
</dbReference>
<organism evidence="8 9">
    <name type="scientific">Priapulus caudatus</name>
    <name type="common">Priapulid worm</name>
    <dbReference type="NCBI Taxonomy" id="37621"/>
    <lineage>
        <taxon>Eukaryota</taxon>
        <taxon>Metazoa</taxon>
        <taxon>Ecdysozoa</taxon>
        <taxon>Scalidophora</taxon>
        <taxon>Priapulida</taxon>
        <taxon>Priapulimorpha</taxon>
        <taxon>Priapulimorphida</taxon>
        <taxon>Priapulidae</taxon>
        <taxon>Priapulus</taxon>
    </lineage>
</organism>
<dbReference type="SMART" id="SM00184">
    <property type="entry name" value="RING"/>
    <property type="match status" value="1"/>
</dbReference>
<dbReference type="SMART" id="SM00356">
    <property type="entry name" value="ZnF_C3H1"/>
    <property type="match status" value="1"/>
</dbReference>
<evidence type="ECO:0000256" key="2">
    <source>
        <dbReference type="ARBA" id="ARBA00022771"/>
    </source>
</evidence>
<feature type="compositionally biased region" description="Acidic residues" evidence="5">
    <location>
        <begin position="331"/>
        <end position="343"/>
    </location>
</feature>
<feature type="compositionally biased region" description="Basic residues" evidence="5">
    <location>
        <begin position="37"/>
        <end position="51"/>
    </location>
</feature>
<dbReference type="CDD" id="cd16539">
    <property type="entry name" value="RING-HC_RNF113A_B"/>
    <property type="match status" value="1"/>
</dbReference>
<keyword evidence="8" id="KW-1185">Reference proteome</keyword>
<keyword evidence="2 4" id="KW-0863">Zinc-finger</keyword>
<evidence type="ECO:0000259" key="7">
    <source>
        <dbReference type="PROSITE" id="PS50103"/>
    </source>
</evidence>
<evidence type="ECO:0000256" key="5">
    <source>
        <dbReference type="SAM" id="MobiDB-lite"/>
    </source>
</evidence>
<evidence type="ECO:0000259" key="6">
    <source>
        <dbReference type="PROSITE" id="PS50089"/>
    </source>
</evidence>
<dbReference type="Gene3D" id="4.10.1000.10">
    <property type="entry name" value="Zinc finger, CCCH-type"/>
    <property type="match status" value="1"/>
</dbReference>
<dbReference type="InterPro" id="IPR001841">
    <property type="entry name" value="Znf_RING"/>
</dbReference>
<feature type="region of interest" description="Disordered" evidence="5">
    <location>
        <begin position="321"/>
        <end position="343"/>
    </location>
</feature>
<dbReference type="GeneID" id="106809019"/>
<dbReference type="PROSITE" id="PS50103">
    <property type="entry name" value="ZF_C3H1"/>
    <property type="match status" value="1"/>
</dbReference>
<dbReference type="Pfam" id="PF13920">
    <property type="entry name" value="zf-C3HC4_3"/>
    <property type="match status" value="1"/>
</dbReference>
<keyword evidence="1 4" id="KW-0479">Metal-binding</keyword>
<dbReference type="InterPro" id="IPR017907">
    <property type="entry name" value="Znf_RING_CS"/>
</dbReference>
<evidence type="ECO:0000256" key="3">
    <source>
        <dbReference type="ARBA" id="ARBA00022833"/>
    </source>
</evidence>
<feature type="domain" description="RING-type" evidence="6">
    <location>
        <begin position="265"/>
        <end position="303"/>
    </location>
</feature>
<dbReference type="PROSITE" id="PS00518">
    <property type="entry name" value="ZF_RING_1"/>
    <property type="match status" value="1"/>
</dbReference>
<feature type="region of interest" description="Disordered" evidence="5">
    <location>
        <begin position="36"/>
        <end position="122"/>
    </location>
</feature>
<dbReference type="Proteomes" id="UP000695022">
    <property type="component" value="Unplaced"/>
</dbReference>
<dbReference type="Gene3D" id="3.30.40.10">
    <property type="entry name" value="Zinc/RING finger domain, C3HC4 (zinc finger)"/>
    <property type="match status" value="1"/>
</dbReference>
<proteinExistence type="predicted"/>
<dbReference type="RefSeq" id="XP_014667449.1">
    <property type="nucleotide sequence ID" value="XM_014811963.1"/>
</dbReference>
<reference evidence="9" key="1">
    <citation type="submission" date="2025-08" db="UniProtKB">
        <authorList>
            <consortium name="RefSeq"/>
        </authorList>
    </citation>
    <scope>IDENTIFICATION</scope>
</reference>
<dbReference type="InterPro" id="IPR036855">
    <property type="entry name" value="Znf_CCCH_sf"/>
</dbReference>
<dbReference type="InterPro" id="IPR000571">
    <property type="entry name" value="Znf_CCCH"/>
</dbReference>
<dbReference type="InterPro" id="IPR039971">
    <property type="entry name" value="CWC24-like"/>
</dbReference>
<dbReference type="PANTHER" id="PTHR12930:SF0">
    <property type="entry name" value="RING FINGER PROTEIN 113B"/>
    <property type="match status" value="1"/>
</dbReference>
<feature type="compositionally biased region" description="Basic and acidic residues" evidence="5">
    <location>
        <begin position="61"/>
        <end position="71"/>
    </location>
</feature>
<name>A0ABM1E5H8_PRICU</name>
<protein>
    <submittedName>
        <fullName evidence="9">RING finger protein 113A-like isoform X1</fullName>
    </submittedName>
</protein>
<feature type="zinc finger region" description="C3H1-type" evidence="4">
    <location>
        <begin position="199"/>
        <end position="227"/>
    </location>
</feature>
<sequence>MKSFRWRPLGGAVVSHKSIMADGEVNPTKVCTFSFKKTNKSIKQRKRRKSHSSGSSDDETTIVKKEKKHDLGNPLIQRSARTEKQLFKYGSDSDESNDDTSVGVSYKSARSGKRTGPDDMGATATYELDTEKDRDAVAIAERAKAINEEQRDKEEDNVYRGLNNYTNYKPQKDSAQPLPLVKKGPIRAPAHLRATVRWDYQPDICKDYKETGFCGFGDSCKFMHDRSDYKHGWQLEREWKEGRYENEADDKYEINSDSDDVPFKCFICRKSFTQPVVTRCKHYFCEKCALQQYAKSQRCYVCRTQTGGVFNPAKDVIAKMAKSQQKKELNEESSEDEGEIKDD</sequence>
<feature type="domain" description="C3H1-type" evidence="7">
    <location>
        <begin position="199"/>
        <end position="227"/>
    </location>
</feature>
<dbReference type="PANTHER" id="PTHR12930">
    <property type="entry name" value="ZINC FINGER PROTEIN 183"/>
    <property type="match status" value="1"/>
</dbReference>
<gene>
    <name evidence="9" type="primary">LOC106809019</name>
</gene>
<keyword evidence="3 4" id="KW-0862">Zinc</keyword>
<dbReference type="SUPFAM" id="SSF90229">
    <property type="entry name" value="CCCH zinc finger"/>
    <property type="match status" value="1"/>
</dbReference>